<protein>
    <submittedName>
        <fullName evidence="1">Uncharacterized protein</fullName>
    </submittedName>
</protein>
<proteinExistence type="predicted"/>
<dbReference type="Proteomes" id="UP000010816">
    <property type="component" value="Chromosome"/>
</dbReference>
<accession>L0GZD3</accession>
<evidence type="ECO:0000313" key="2">
    <source>
        <dbReference type="Proteomes" id="UP000010816"/>
    </source>
</evidence>
<dbReference type="OrthoDB" id="9801383at2"/>
<dbReference type="EMBL" id="CP003051">
    <property type="protein sequence ID" value="AGA90669.1"/>
    <property type="molecule type" value="Genomic_DNA"/>
</dbReference>
<dbReference type="eggNOG" id="COG3211">
    <property type="taxonomic scope" value="Bacteria"/>
</dbReference>
<dbReference type="KEGG" id="tmb:Thimo_1903"/>
<reference evidence="1 2" key="1">
    <citation type="submission" date="2011-09" db="EMBL/GenBank/DDBJ databases">
        <title>Complete sequence of chromosome of Thioflavicoccus mobilis 8321.</title>
        <authorList>
            <consortium name="US DOE Joint Genome Institute"/>
            <person name="Lucas S."/>
            <person name="Han J."/>
            <person name="Lapidus A."/>
            <person name="Cheng J.-F."/>
            <person name="Goodwin L."/>
            <person name="Pitluck S."/>
            <person name="Peters L."/>
            <person name="Ovchinnikova G."/>
            <person name="Lu M."/>
            <person name="Detter J.C."/>
            <person name="Han C."/>
            <person name="Tapia R."/>
            <person name="Land M."/>
            <person name="Hauser L."/>
            <person name="Kyrpides N."/>
            <person name="Ivanova N."/>
            <person name="Pagani I."/>
            <person name="Vogl K."/>
            <person name="Liu Z."/>
            <person name="Imhoff J."/>
            <person name="Thiel V."/>
            <person name="Frigaard N.-U."/>
            <person name="Bryant D."/>
            <person name="Woyke T."/>
        </authorList>
    </citation>
    <scope>NUCLEOTIDE SEQUENCE [LARGE SCALE GENOMIC DNA]</scope>
    <source>
        <strain evidence="1 2">8321</strain>
    </source>
</reference>
<gene>
    <name evidence="1" type="ORF">Thimo_1903</name>
</gene>
<sequence>MQRELIVLARAAAVGGLAQAQAGTIDFQAVAAATTDAEKRQVRVSPQVEVDGKSIEIGYHTILRSGYKKAETYGQILDEDGDPVVAEDGSPVISNASDFASLCRSFSIRTGNRIRTS</sequence>
<organism evidence="1 2">
    <name type="scientific">Thioflavicoccus mobilis 8321</name>
    <dbReference type="NCBI Taxonomy" id="765912"/>
    <lineage>
        <taxon>Bacteria</taxon>
        <taxon>Pseudomonadati</taxon>
        <taxon>Pseudomonadota</taxon>
        <taxon>Gammaproteobacteria</taxon>
        <taxon>Chromatiales</taxon>
        <taxon>Chromatiaceae</taxon>
        <taxon>Thioflavicoccus</taxon>
    </lineage>
</organism>
<dbReference type="STRING" id="765912.Thimo_1903"/>
<name>L0GZD3_9GAMM</name>
<keyword evidence="2" id="KW-1185">Reference proteome</keyword>
<dbReference type="RefSeq" id="WP_015280810.1">
    <property type="nucleotide sequence ID" value="NC_019940.1"/>
</dbReference>
<evidence type="ECO:0000313" key="1">
    <source>
        <dbReference type="EMBL" id="AGA90669.1"/>
    </source>
</evidence>
<dbReference type="HOGENOM" id="CLU_2083804_0_0_6"/>
<dbReference type="AlphaFoldDB" id="L0GZD3"/>